<dbReference type="AlphaFoldDB" id="A0A4Z1BQ52"/>
<proteinExistence type="predicted"/>
<organism evidence="1 2">
    <name type="scientific">Empedobacter tilapiae</name>
    <dbReference type="NCBI Taxonomy" id="2491114"/>
    <lineage>
        <taxon>Bacteria</taxon>
        <taxon>Pseudomonadati</taxon>
        <taxon>Bacteroidota</taxon>
        <taxon>Flavobacteriia</taxon>
        <taxon>Flavobacteriales</taxon>
        <taxon>Weeksellaceae</taxon>
        <taxon>Empedobacter</taxon>
    </lineage>
</organism>
<reference evidence="1 2" key="1">
    <citation type="submission" date="2019-03" db="EMBL/GenBank/DDBJ databases">
        <title>Empedobacter tilapiae sp. nov., isolated from an intestine of Nile tilapia Oreochromis niloticus.</title>
        <authorList>
            <person name="Kim Y.-O."/>
            <person name="Yoon J.-H."/>
        </authorList>
    </citation>
    <scope>NUCLEOTIDE SEQUENCE [LARGE SCALE GENOMIC DNA]</scope>
    <source>
        <strain evidence="1 2">MRS2</strain>
    </source>
</reference>
<sequence>MKIKLLTFISLNLFFYSYLIAQKNACLTLENDLKNCKIKNEELIIQNNYYKETLNLIKPIQSVKIDDLQLDITSVIGSKIDKTITITFIYKNIETEIRNFFQCEQAYFVDLQGNQSQTYEVIVSFNNGIRAENINPNIPTKATITFREIETNIPIIRELKLSIFSKDLTNRPQQAVFENLEVKWK</sequence>
<gene>
    <name evidence="1" type="ORF">E4J94_06670</name>
</gene>
<evidence type="ECO:0000313" key="2">
    <source>
        <dbReference type="Proteomes" id="UP000297998"/>
    </source>
</evidence>
<dbReference type="EMBL" id="SRPE01000004">
    <property type="protein sequence ID" value="TGN27890.1"/>
    <property type="molecule type" value="Genomic_DNA"/>
</dbReference>
<dbReference type="OrthoDB" id="1262962at2"/>
<evidence type="ECO:0000313" key="1">
    <source>
        <dbReference type="EMBL" id="TGN27890.1"/>
    </source>
</evidence>
<comment type="caution">
    <text evidence="1">The sequence shown here is derived from an EMBL/GenBank/DDBJ whole genome shotgun (WGS) entry which is preliminary data.</text>
</comment>
<dbReference type="Proteomes" id="UP000297998">
    <property type="component" value="Unassembled WGS sequence"/>
</dbReference>
<protein>
    <submittedName>
        <fullName evidence="1">Uncharacterized protein</fullName>
    </submittedName>
</protein>
<name>A0A4Z1BQ52_9FLAO</name>
<keyword evidence="2" id="KW-1185">Reference proteome</keyword>
<accession>A0A4Z1BQ52</accession>
<dbReference type="RefSeq" id="WP_135835078.1">
    <property type="nucleotide sequence ID" value="NZ_SRPE01000004.1"/>
</dbReference>